<keyword evidence="12" id="KW-1185">Reference proteome</keyword>
<dbReference type="PANTHER" id="PTHR13085:SF0">
    <property type="entry name" value="SIGNAL PEPTIDASE COMPLEX SUBUNIT 2"/>
    <property type="match status" value="1"/>
</dbReference>
<protein>
    <recommendedName>
        <fullName evidence="3">Signal peptidase complex subunit 2</fullName>
    </recommendedName>
</protein>
<dbReference type="InterPro" id="IPR009582">
    <property type="entry name" value="Spc2/SPCS2"/>
</dbReference>
<reference evidence="11 12" key="1">
    <citation type="submission" date="2023-01" db="EMBL/GenBank/DDBJ databases">
        <title>Analysis of 21 Apiospora genomes using comparative genomics revels a genus with tremendous synthesis potential of carbohydrate active enzymes and secondary metabolites.</title>
        <authorList>
            <person name="Sorensen T."/>
        </authorList>
    </citation>
    <scope>NUCLEOTIDE SEQUENCE [LARGE SCALE GENOMIC DNA]</scope>
    <source>
        <strain evidence="11 12">CBS 33761</strain>
    </source>
</reference>
<dbReference type="EMBL" id="JAQQWK010000001">
    <property type="protein sequence ID" value="KAK8056276.1"/>
    <property type="molecule type" value="Genomic_DNA"/>
</dbReference>
<evidence type="ECO:0000256" key="7">
    <source>
        <dbReference type="ARBA" id="ARBA00023136"/>
    </source>
</evidence>
<evidence type="ECO:0000256" key="8">
    <source>
        <dbReference type="ARBA" id="ARBA00045608"/>
    </source>
</evidence>
<proteinExistence type="inferred from homology"/>
<keyword evidence="6 10" id="KW-1133">Transmembrane helix</keyword>
<evidence type="ECO:0000313" key="11">
    <source>
        <dbReference type="EMBL" id="KAK8056276.1"/>
    </source>
</evidence>
<dbReference type="PANTHER" id="PTHR13085">
    <property type="entry name" value="MICROSOMAL SIGNAL PEPTIDASE 25 KDA SUBUNIT"/>
    <property type="match status" value="1"/>
</dbReference>
<comment type="caution">
    <text evidence="11">The sequence shown here is derived from an EMBL/GenBank/DDBJ whole genome shotgun (WGS) entry which is preliminary data.</text>
</comment>
<comment type="similarity">
    <text evidence="2">Belongs to the SPCS2 family.</text>
</comment>
<comment type="subcellular location">
    <subcellularLocation>
        <location evidence="1">Endoplasmic reticulum membrane</location>
        <topology evidence="1">Multi-pass membrane protein</topology>
    </subcellularLocation>
</comment>
<dbReference type="Pfam" id="PF06703">
    <property type="entry name" value="SPC25"/>
    <property type="match status" value="1"/>
</dbReference>
<evidence type="ECO:0000256" key="6">
    <source>
        <dbReference type="ARBA" id="ARBA00022989"/>
    </source>
</evidence>
<evidence type="ECO:0000256" key="4">
    <source>
        <dbReference type="ARBA" id="ARBA00022692"/>
    </source>
</evidence>
<keyword evidence="5" id="KW-0256">Endoplasmic reticulum</keyword>
<evidence type="ECO:0000256" key="1">
    <source>
        <dbReference type="ARBA" id="ARBA00004477"/>
    </source>
</evidence>
<organism evidence="11 12">
    <name type="scientific">Apiospora rasikravindrae</name>
    <dbReference type="NCBI Taxonomy" id="990691"/>
    <lineage>
        <taxon>Eukaryota</taxon>
        <taxon>Fungi</taxon>
        <taxon>Dikarya</taxon>
        <taxon>Ascomycota</taxon>
        <taxon>Pezizomycotina</taxon>
        <taxon>Sordariomycetes</taxon>
        <taxon>Xylariomycetidae</taxon>
        <taxon>Amphisphaeriales</taxon>
        <taxon>Apiosporaceae</taxon>
        <taxon>Apiospora</taxon>
    </lineage>
</organism>
<evidence type="ECO:0000256" key="5">
    <source>
        <dbReference type="ARBA" id="ARBA00022824"/>
    </source>
</evidence>
<evidence type="ECO:0000256" key="9">
    <source>
        <dbReference type="SAM" id="MobiDB-lite"/>
    </source>
</evidence>
<dbReference type="Proteomes" id="UP001444661">
    <property type="component" value="Unassembled WGS sequence"/>
</dbReference>
<comment type="function">
    <text evidence="8">Component of the signal peptidase complex (SPC) which catalyzes the cleavage of N-terminal signal sequences from nascent proteins as they are translocated into the lumen of the endoplasmic reticulum. Enhances the enzymatic activity of SPC and facilitates the interactions between different components of the translocation site.</text>
</comment>
<feature type="region of interest" description="Disordered" evidence="9">
    <location>
        <begin position="203"/>
        <end position="227"/>
    </location>
</feature>
<keyword evidence="7 10" id="KW-0472">Membrane</keyword>
<evidence type="ECO:0000256" key="10">
    <source>
        <dbReference type="SAM" id="Phobius"/>
    </source>
</evidence>
<feature type="transmembrane region" description="Helical" evidence="10">
    <location>
        <begin position="70"/>
        <end position="91"/>
    </location>
</feature>
<sequence length="227" mass="24701">MASQEKITVHNLADLKNTSDDAIPNYLNSLKFRQNHTLVDTRLALGYSAFVIAGACFAWDYKFGFENTKYYTAVAVAVYTVINTILTYWIAFVEKGIVYQGTTPKGDNISIATSTDKNIPIYKMKITVTSKGGKPNHIELQKSFTEWFDAAGHFIVPPFQSMLATSVPLIATADPKRGAAAATAQEPTSDFVNMDQDVLNALATGEDVGNATSADATSGKKSKRRKA</sequence>
<gene>
    <name evidence="11" type="ORF">PG993_001503</name>
</gene>
<feature type="transmembrane region" description="Helical" evidence="10">
    <location>
        <begin position="43"/>
        <end position="64"/>
    </location>
</feature>
<accession>A0ABR1UBJ6</accession>
<keyword evidence="4 10" id="KW-0812">Transmembrane</keyword>
<evidence type="ECO:0000313" key="12">
    <source>
        <dbReference type="Proteomes" id="UP001444661"/>
    </source>
</evidence>
<name>A0ABR1UBJ6_9PEZI</name>
<evidence type="ECO:0000256" key="3">
    <source>
        <dbReference type="ARBA" id="ARBA00017057"/>
    </source>
</evidence>
<evidence type="ECO:0000256" key="2">
    <source>
        <dbReference type="ARBA" id="ARBA00007324"/>
    </source>
</evidence>